<keyword evidence="3" id="KW-1185">Reference proteome</keyword>
<name>A0ABS5JAH0_9BACT</name>
<sequence length="200" mass="22809">MNQDNHEYDPALNVFFNVVGSFMSLSPESKNVFAGIMTKRELPKGTQLLTAGQVCRHIFYIEKGLARTYYIKDGKDVTDWISVEQTFSVSIVSFITGKPDIRNIELLEAATIWEIGADDIQHLYDHHHEIERLGRLLVSQGLVQMQQRFDDLHFSTARERYLNLITMHPTIIQRAPLGMVASYLGITQETLSRIRAGLTI</sequence>
<evidence type="ECO:0000313" key="2">
    <source>
        <dbReference type="EMBL" id="MBS0031592.1"/>
    </source>
</evidence>
<comment type="caution">
    <text evidence="2">The sequence shown here is derived from an EMBL/GenBank/DDBJ whole genome shotgun (WGS) entry which is preliminary data.</text>
</comment>
<reference evidence="2 3" key="1">
    <citation type="submission" date="2021-04" db="EMBL/GenBank/DDBJ databases">
        <title>Chitinophaga sp. nov., isolated from the rhizosphere soil.</title>
        <authorList>
            <person name="He S."/>
        </authorList>
    </citation>
    <scope>NUCLEOTIDE SEQUENCE [LARGE SCALE GENOMIC DNA]</scope>
    <source>
        <strain evidence="2 3">2R12</strain>
    </source>
</reference>
<evidence type="ECO:0000259" key="1">
    <source>
        <dbReference type="Pfam" id="PF00027"/>
    </source>
</evidence>
<dbReference type="SUPFAM" id="SSF51206">
    <property type="entry name" value="cAMP-binding domain-like"/>
    <property type="match status" value="1"/>
</dbReference>
<dbReference type="RefSeq" id="WP_211976752.1">
    <property type="nucleotide sequence ID" value="NZ_CBFHAM010000052.1"/>
</dbReference>
<evidence type="ECO:0000313" key="3">
    <source>
        <dbReference type="Proteomes" id="UP000676386"/>
    </source>
</evidence>
<dbReference type="Proteomes" id="UP000676386">
    <property type="component" value="Unassembled WGS sequence"/>
</dbReference>
<dbReference type="Gene3D" id="2.60.120.10">
    <property type="entry name" value="Jelly Rolls"/>
    <property type="match status" value="1"/>
</dbReference>
<protein>
    <submittedName>
        <fullName evidence="2">Crp/Fnr family transcriptional regulator</fullName>
    </submittedName>
</protein>
<dbReference type="Pfam" id="PF00027">
    <property type="entry name" value="cNMP_binding"/>
    <property type="match status" value="1"/>
</dbReference>
<dbReference type="EMBL" id="JAGTXB010000023">
    <property type="protein sequence ID" value="MBS0031592.1"/>
    <property type="molecule type" value="Genomic_DNA"/>
</dbReference>
<gene>
    <name evidence="2" type="ORF">KE626_29955</name>
</gene>
<dbReference type="InterPro" id="IPR014710">
    <property type="entry name" value="RmlC-like_jellyroll"/>
</dbReference>
<proteinExistence type="predicted"/>
<organism evidence="2 3">
    <name type="scientific">Chitinophaga hostae</name>
    <dbReference type="NCBI Taxonomy" id="2831022"/>
    <lineage>
        <taxon>Bacteria</taxon>
        <taxon>Pseudomonadati</taxon>
        <taxon>Bacteroidota</taxon>
        <taxon>Chitinophagia</taxon>
        <taxon>Chitinophagales</taxon>
        <taxon>Chitinophagaceae</taxon>
        <taxon>Chitinophaga</taxon>
    </lineage>
</organism>
<accession>A0ABS5JAH0</accession>
<dbReference type="InterPro" id="IPR000595">
    <property type="entry name" value="cNMP-bd_dom"/>
</dbReference>
<dbReference type="InterPro" id="IPR018490">
    <property type="entry name" value="cNMP-bd_dom_sf"/>
</dbReference>
<feature type="domain" description="Cyclic nucleotide-binding" evidence="1">
    <location>
        <begin position="40"/>
        <end position="126"/>
    </location>
</feature>